<dbReference type="SUPFAM" id="SSF53474">
    <property type="entry name" value="alpha/beta-Hydrolases"/>
    <property type="match status" value="1"/>
</dbReference>
<feature type="signal peptide" evidence="3">
    <location>
        <begin position="1"/>
        <end position="18"/>
    </location>
</feature>
<feature type="chain" id="PRO_5034330919" description="Cutinase" evidence="3">
    <location>
        <begin position="19"/>
        <end position="196"/>
    </location>
</feature>
<dbReference type="Pfam" id="PF01083">
    <property type="entry name" value="Cutinase"/>
    <property type="match status" value="1"/>
</dbReference>
<evidence type="ECO:0000313" key="5">
    <source>
        <dbReference type="Proteomes" id="UP000663843"/>
    </source>
</evidence>
<evidence type="ECO:0000256" key="2">
    <source>
        <dbReference type="ARBA" id="ARBA00023157"/>
    </source>
</evidence>
<dbReference type="EMBL" id="CAJMWT010001059">
    <property type="protein sequence ID" value="CAE6375530.1"/>
    <property type="molecule type" value="Genomic_DNA"/>
</dbReference>
<dbReference type="Gene3D" id="3.40.50.1820">
    <property type="entry name" value="alpha/beta hydrolase"/>
    <property type="match status" value="1"/>
</dbReference>
<sequence>MFFNFVFLSFFINAVVMGSPIELETRQLGDCSPVLLIHAAGTTEVGLGTVGIPLSRALASAIPGTTSYAVPYSTSAEYFVTVQAGVNTATAHLTSEASRCPNQKYILSGYSKGAMVVRNMRLSPTLKSRVISILVFGDPLRGVAASQWPIDSPAVNLRLRLGGNNHNVASFCNASDMFCTPPCVPPPHLAYPMDRR</sequence>
<proteinExistence type="predicted"/>
<dbReference type="PANTHER" id="PTHR33630:SF9">
    <property type="entry name" value="CUTINASE 4"/>
    <property type="match status" value="1"/>
</dbReference>
<evidence type="ECO:0000256" key="1">
    <source>
        <dbReference type="ARBA" id="ARBA00022801"/>
    </source>
</evidence>
<dbReference type="PANTHER" id="PTHR33630">
    <property type="entry name" value="CUTINASE RV1984C-RELATED-RELATED"/>
    <property type="match status" value="1"/>
</dbReference>
<organism evidence="4 5">
    <name type="scientific">Rhizoctonia solani</name>
    <dbReference type="NCBI Taxonomy" id="456999"/>
    <lineage>
        <taxon>Eukaryota</taxon>
        <taxon>Fungi</taxon>
        <taxon>Dikarya</taxon>
        <taxon>Basidiomycota</taxon>
        <taxon>Agaricomycotina</taxon>
        <taxon>Agaricomycetes</taxon>
        <taxon>Cantharellales</taxon>
        <taxon>Ceratobasidiaceae</taxon>
        <taxon>Rhizoctonia</taxon>
    </lineage>
</organism>
<evidence type="ECO:0008006" key="6">
    <source>
        <dbReference type="Google" id="ProtNLM"/>
    </source>
</evidence>
<keyword evidence="2" id="KW-1015">Disulfide bond</keyword>
<dbReference type="Proteomes" id="UP000663843">
    <property type="component" value="Unassembled WGS sequence"/>
</dbReference>
<comment type="caution">
    <text evidence="4">The sequence shown here is derived from an EMBL/GenBank/DDBJ whole genome shotgun (WGS) entry which is preliminary data.</text>
</comment>
<reference evidence="4" key="1">
    <citation type="submission" date="2021-01" db="EMBL/GenBank/DDBJ databases">
        <authorList>
            <person name="Kaushik A."/>
        </authorList>
    </citation>
    <scope>NUCLEOTIDE SEQUENCE</scope>
    <source>
        <strain evidence="4">AG2-2IIIB</strain>
    </source>
</reference>
<accession>A0A8H2WIK4</accession>
<evidence type="ECO:0000256" key="3">
    <source>
        <dbReference type="SAM" id="SignalP"/>
    </source>
</evidence>
<evidence type="ECO:0000313" key="4">
    <source>
        <dbReference type="EMBL" id="CAE6375530.1"/>
    </source>
</evidence>
<dbReference type="AlphaFoldDB" id="A0A8H2WIK4"/>
<keyword evidence="3" id="KW-0732">Signal</keyword>
<name>A0A8H2WIK4_9AGAM</name>
<protein>
    <recommendedName>
        <fullName evidence="6">Cutinase</fullName>
    </recommendedName>
</protein>
<dbReference type="GO" id="GO:0052689">
    <property type="term" value="F:carboxylic ester hydrolase activity"/>
    <property type="evidence" value="ECO:0007669"/>
    <property type="project" value="UniProtKB-ARBA"/>
</dbReference>
<dbReference type="SMART" id="SM01110">
    <property type="entry name" value="Cutinase"/>
    <property type="match status" value="1"/>
</dbReference>
<keyword evidence="1" id="KW-0378">Hydrolase</keyword>
<dbReference type="InterPro" id="IPR000675">
    <property type="entry name" value="Cutinase/axe"/>
</dbReference>
<gene>
    <name evidence="4" type="ORF">RDB_LOCUS20968</name>
</gene>
<dbReference type="InterPro" id="IPR029058">
    <property type="entry name" value="AB_hydrolase_fold"/>
</dbReference>